<sequence>MSILITFSLPTLRNHLRRNEHIKYSKNFDEKFSNSAERDHVLVGDTINDEDIFHLGVLHMRTANSLNPESSSVPQAPVIPRLILAAAPLEILRVRDYFFNGLL</sequence>
<evidence type="ECO:0000313" key="1">
    <source>
        <dbReference type="EMBL" id="GIY54717.1"/>
    </source>
</evidence>
<dbReference type="Proteomes" id="UP001054945">
    <property type="component" value="Unassembled WGS sequence"/>
</dbReference>
<name>A0AAV4UA22_CAEEX</name>
<evidence type="ECO:0000313" key="2">
    <source>
        <dbReference type="Proteomes" id="UP001054945"/>
    </source>
</evidence>
<dbReference type="AlphaFoldDB" id="A0AAV4UA22"/>
<reference evidence="1 2" key="1">
    <citation type="submission" date="2021-06" db="EMBL/GenBank/DDBJ databases">
        <title>Caerostris extrusa draft genome.</title>
        <authorList>
            <person name="Kono N."/>
            <person name="Arakawa K."/>
        </authorList>
    </citation>
    <scope>NUCLEOTIDE SEQUENCE [LARGE SCALE GENOMIC DNA]</scope>
</reference>
<protein>
    <submittedName>
        <fullName evidence="1">Uncharacterized protein</fullName>
    </submittedName>
</protein>
<organism evidence="1 2">
    <name type="scientific">Caerostris extrusa</name>
    <name type="common">Bark spider</name>
    <name type="synonym">Caerostris bankana</name>
    <dbReference type="NCBI Taxonomy" id="172846"/>
    <lineage>
        <taxon>Eukaryota</taxon>
        <taxon>Metazoa</taxon>
        <taxon>Ecdysozoa</taxon>
        <taxon>Arthropoda</taxon>
        <taxon>Chelicerata</taxon>
        <taxon>Arachnida</taxon>
        <taxon>Araneae</taxon>
        <taxon>Araneomorphae</taxon>
        <taxon>Entelegynae</taxon>
        <taxon>Araneoidea</taxon>
        <taxon>Araneidae</taxon>
        <taxon>Caerostris</taxon>
    </lineage>
</organism>
<proteinExistence type="predicted"/>
<dbReference type="EMBL" id="BPLR01012544">
    <property type="protein sequence ID" value="GIY54717.1"/>
    <property type="molecule type" value="Genomic_DNA"/>
</dbReference>
<keyword evidence="2" id="KW-1185">Reference proteome</keyword>
<accession>A0AAV4UA22</accession>
<gene>
    <name evidence="1" type="ORF">CEXT_661221</name>
</gene>
<comment type="caution">
    <text evidence="1">The sequence shown here is derived from an EMBL/GenBank/DDBJ whole genome shotgun (WGS) entry which is preliminary data.</text>
</comment>